<dbReference type="AlphaFoldDB" id="A0A2L2BQY7"/>
<feature type="region of interest" description="Disordered" evidence="8">
    <location>
        <begin position="1"/>
        <end position="34"/>
    </location>
</feature>
<organism evidence="9 10">
    <name type="scientific">Pontimonas salivibrio</name>
    <dbReference type="NCBI Taxonomy" id="1159327"/>
    <lineage>
        <taxon>Bacteria</taxon>
        <taxon>Bacillati</taxon>
        <taxon>Actinomycetota</taxon>
        <taxon>Actinomycetes</taxon>
        <taxon>Micrococcales</taxon>
        <taxon>Microbacteriaceae</taxon>
        <taxon>Pontimonas</taxon>
    </lineage>
</organism>
<evidence type="ECO:0000256" key="4">
    <source>
        <dbReference type="ARBA" id="ARBA00023136"/>
    </source>
</evidence>
<evidence type="ECO:0000256" key="8">
    <source>
        <dbReference type="SAM" id="MobiDB-lite"/>
    </source>
</evidence>
<keyword evidence="4 7" id="KW-0472">Membrane</keyword>
<evidence type="ECO:0000256" key="7">
    <source>
        <dbReference type="HAMAP-Rule" id="MF_02065"/>
    </source>
</evidence>
<comment type="function">
    <text evidence="7">Functions as a peptidoglycan terminase that cleaves nascent peptidoglycan strands endolytically to terminate their elongation.</text>
</comment>
<dbReference type="Pfam" id="PF02618">
    <property type="entry name" value="YceG"/>
    <property type="match status" value="1"/>
</dbReference>
<dbReference type="PANTHER" id="PTHR30518">
    <property type="entry name" value="ENDOLYTIC MUREIN TRANSGLYCOSYLASE"/>
    <property type="match status" value="1"/>
</dbReference>
<evidence type="ECO:0000256" key="3">
    <source>
        <dbReference type="ARBA" id="ARBA00022989"/>
    </source>
</evidence>
<dbReference type="OrthoDB" id="9814591at2"/>
<dbReference type="HAMAP" id="MF_02065">
    <property type="entry name" value="MltG"/>
    <property type="match status" value="1"/>
</dbReference>
<dbReference type="EC" id="4.2.2.29" evidence="7"/>
<keyword evidence="5 7" id="KW-0456">Lyase</keyword>
<sequence length="395" mass="43461">MSDDEFEALLRGSGQPDPPEEQPEQRSRREHREGNKSAGALILVIVLVVIAGLAGTGWWAWSQYGERVLAYLGEEEIPDYASDGTMTEVLIVVEQGDIGEDVARKLADQGVTASFESVYQLLLEDTSITFQPGTYRLRAEMSAAAAIEALQDSDNRLLYRITIPEGRSVTQAIETIAENSDIPLANLEAAIDDPSVYGVNPPADNTYLQPLEGYLFPATYEVEPGTSASALIQQMVDEMISRLDNRGVEPDQRHEVLTKAALVQREAKEPEDFFKVAAVIDNRLEDGMPLQFDSTVTYWENTFGTVWTTDAARENADNPYNTYYYTGLPVGPIGLPGDIALDAVLEPAEGSWKYFVTVNLQSGATVFSDTLSEHNAAVALLREWCDDADNAVYCE</sequence>
<accession>A0A2L2BQY7</accession>
<evidence type="ECO:0000256" key="6">
    <source>
        <dbReference type="ARBA" id="ARBA00023316"/>
    </source>
</evidence>
<dbReference type="KEGG" id="psai:C3B54_111111"/>
<dbReference type="RefSeq" id="WP_104913607.1">
    <property type="nucleotide sequence ID" value="NZ_CP026923.1"/>
</dbReference>
<keyword evidence="9" id="KW-0132">Cell division</keyword>
<evidence type="ECO:0000313" key="10">
    <source>
        <dbReference type="Proteomes" id="UP000243077"/>
    </source>
</evidence>
<dbReference type="PANTHER" id="PTHR30518:SF2">
    <property type="entry name" value="ENDOLYTIC MUREIN TRANSGLYCOSYLASE"/>
    <property type="match status" value="1"/>
</dbReference>
<comment type="subcellular location">
    <subcellularLocation>
        <location evidence="7">Cell membrane</location>
        <topology evidence="7">Single-pass membrane protein</topology>
    </subcellularLocation>
</comment>
<feature type="site" description="Important for catalytic activity" evidence="7">
    <location>
        <position position="266"/>
    </location>
</feature>
<dbReference type="CDD" id="cd08010">
    <property type="entry name" value="MltG_like"/>
    <property type="match status" value="1"/>
</dbReference>
<feature type="transmembrane region" description="Helical" evidence="7">
    <location>
        <begin position="38"/>
        <end position="61"/>
    </location>
</feature>
<dbReference type="Proteomes" id="UP000243077">
    <property type="component" value="Chromosome"/>
</dbReference>
<gene>
    <name evidence="7" type="primary">mltG</name>
    <name evidence="9" type="ORF">C3B54_111111</name>
</gene>
<keyword evidence="6 7" id="KW-0961">Cell wall biogenesis/degradation</keyword>
<dbReference type="GO" id="GO:0009252">
    <property type="term" value="P:peptidoglycan biosynthetic process"/>
    <property type="evidence" value="ECO:0007669"/>
    <property type="project" value="UniProtKB-UniRule"/>
</dbReference>
<dbReference type="InterPro" id="IPR003770">
    <property type="entry name" value="MLTG-like"/>
</dbReference>
<comment type="similarity">
    <text evidence="7">Belongs to the transglycosylase MltG family.</text>
</comment>
<keyword evidence="9" id="KW-0131">Cell cycle</keyword>
<protein>
    <recommendedName>
        <fullName evidence="7">Endolytic murein transglycosylase</fullName>
        <ecNumber evidence="7">4.2.2.29</ecNumber>
    </recommendedName>
    <alternativeName>
        <fullName evidence="7">Peptidoglycan lytic transglycosylase</fullName>
    </alternativeName>
    <alternativeName>
        <fullName evidence="7">Peptidoglycan polymerization terminase</fullName>
    </alternativeName>
</protein>
<evidence type="ECO:0000256" key="2">
    <source>
        <dbReference type="ARBA" id="ARBA00022692"/>
    </source>
</evidence>
<dbReference type="Gene3D" id="3.30.1490.480">
    <property type="entry name" value="Endolytic murein transglycosylase"/>
    <property type="match status" value="1"/>
</dbReference>
<dbReference type="GO" id="GO:0008932">
    <property type="term" value="F:lytic endotransglycosylase activity"/>
    <property type="evidence" value="ECO:0007669"/>
    <property type="project" value="UniProtKB-UniRule"/>
</dbReference>
<keyword evidence="10" id="KW-1185">Reference proteome</keyword>
<dbReference type="GO" id="GO:0005886">
    <property type="term" value="C:plasma membrane"/>
    <property type="evidence" value="ECO:0007669"/>
    <property type="project" value="UniProtKB-SubCell"/>
</dbReference>
<evidence type="ECO:0000256" key="5">
    <source>
        <dbReference type="ARBA" id="ARBA00023239"/>
    </source>
</evidence>
<dbReference type="GO" id="GO:0051301">
    <property type="term" value="P:cell division"/>
    <property type="evidence" value="ECO:0007669"/>
    <property type="project" value="UniProtKB-KW"/>
</dbReference>
<dbReference type="EMBL" id="CP026923">
    <property type="protein sequence ID" value="AVG24076.1"/>
    <property type="molecule type" value="Genomic_DNA"/>
</dbReference>
<dbReference type="NCBIfam" id="TIGR00247">
    <property type="entry name" value="endolytic transglycosylase MltG"/>
    <property type="match status" value="1"/>
</dbReference>
<dbReference type="GO" id="GO:0071555">
    <property type="term" value="P:cell wall organization"/>
    <property type="evidence" value="ECO:0007669"/>
    <property type="project" value="UniProtKB-KW"/>
</dbReference>
<dbReference type="Gene3D" id="3.30.160.60">
    <property type="entry name" value="Classic Zinc Finger"/>
    <property type="match status" value="1"/>
</dbReference>
<keyword evidence="1 7" id="KW-1003">Cell membrane</keyword>
<reference evidence="9 10" key="1">
    <citation type="submission" date="2018-02" db="EMBL/GenBank/DDBJ databases">
        <title>Complete genome of the streamlined marine actinobacterium Pontimonas salivibrio CL-TW6 adapted to coastal planktonic lifestype.</title>
        <authorList>
            <person name="Cho B.C."/>
            <person name="Hardies S.C."/>
            <person name="Jang G.I."/>
            <person name="Hwang C.Y."/>
        </authorList>
    </citation>
    <scope>NUCLEOTIDE SEQUENCE [LARGE SCALE GENOMIC DNA]</scope>
    <source>
        <strain evidence="9 10">CL-TW6</strain>
    </source>
</reference>
<proteinExistence type="inferred from homology"/>
<feature type="compositionally biased region" description="Basic and acidic residues" evidence="8">
    <location>
        <begin position="23"/>
        <end position="34"/>
    </location>
</feature>
<keyword evidence="2 7" id="KW-0812">Transmembrane</keyword>
<keyword evidence="3 7" id="KW-1133">Transmembrane helix</keyword>
<evidence type="ECO:0000313" key="9">
    <source>
        <dbReference type="EMBL" id="AVG24076.1"/>
    </source>
</evidence>
<comment type="catalytic activity">
    <reaction evidence="7">
        <text>a peptidoglycan chain = a peptidoglycan chain with N-acetyl-1,6-anhydromuramyl-[peptide] at the reducing end + a peptidoglycan chain with N-acetylglucosamine at the non-reducing end.</text>
        <dbReference type="EC" id="4.2.2.29"/>
    </reaction>
</comment>
<name>A0A2L2BQY7_9MICO</name>
<evidence type="ECO:0000256" key="1">
    <source>
        <dbReference type="ARBA" id="ARBA00022475"/>
    </source>
</evidence>